<feature type="region of interest" description="Disordered" evidence="1">
    <location>
        <begin position="62"/>
        <end position="167"/>
    </location>
</feature>
<dbReference type="EMBL" id="AFRT01004442">
    <property type="protein sequence ID" value="ELU36055.1"/>
    <property type="molecule type" value="Genomic_DNA"/>
</dbReference>
<feature type="domain" description="Zn(2)-C6 fungal-type" evidence="2">
    <location>
        <begin position="170"/>
        <end position="206"/>
    </location>
</feature>
<evidence type="ECO:0000256" key="1">
    <source>
        <dbReference type="SAM" id="MobiDB-lite"/>
    </source>
</evidence>
<feature type="compositionally biased region" description="Polar residues" evidence="1">
    <location>
        <begin position="73"/>
        <end position="88"/>
    </location>
</feature>
<evidence type="ECO:0000313" key="3">
    <source>
        <dbReference type="EMBL" id="ELU36055.1"/>
    </source>
</evidence>
<dbReference type="PROSITE" id="PS50048">
    <property type="entry name" value="ZN2_CY6_FUNGAL_2"/>
    <property type="match status" value="1"/>
</dbReference>
<gene>
    <name evidence="3" type="ORF">AG1IA_09915</name>
</gene>
<dbReference type="SUPFAM" id="SSF57701">
    <property type="entry name" value="Zn2/Cys6 DNA-binding domain"/>
    <property type="match status" value="1"/>
</dbReference>
<name>L8WDL5_THACA</name>
<dbReference type="SMART" id="SM00066">
    <property type="entry name" value="GAL4"/>
    <property type="match status" value="1"/>
</dbReference>
<dbReference type="Pfam" id="PF00172">
    <property type="entry name" value="Zn_clus"/>
    <property type="match status" value="1"/>
</dbReference>
<protein>
    <submittedName>
        <fullName evidence="3">Fungal zn(2)-Cys(6) binuclear cluster domain-containing protein</fullName>
    </submittedName>
</protein>
<dbReference type="GO" id="GO:0000981">
    <property type="term" value="F:DNA-binding transcription factor activity, RNA polymerase II-specific"/>
    <property type="evidence" value="ECO:0007669"/>
    <property type="project" value="InterPro"/>
</dbReference>
<dbReference type="AlphaFoldDB" id="L8WDL5"/>
<dbReference type="OrthoDB" id="4456959at2759"/>
<feature type="compositionally biased region" description="Gly residues" evidence="1">
    <location>
        <begin position="215"/>
        <end position="226"/>
    </location>
</feature>
<dbReference type="OMA" id="NARACKK"/>
<dbReference type="Proteomes" id="UP000011668">
    <property type="component" value="Unassembled WGS sequence"/>
</dbReference>
<dbReference type="GO" id="GO:0008270">
    <property type="term" value="F:zinc ion binding"/>
    <property type="evidence" value="ECO:0007669"/>
    <property type="project" value="InterPro"/>
</dbReference>
<dbReference type="HOGENOM" id="CLU_1046550_0_0_1"/>
<dbReference type="InterPro" id="IPR036864">
    <property type="entry name" value="Zn2-C6_fun-type_DNA-bd_sf"/>
</dbReference>
<dbReference type="CDD" id="cd00067">
    <property type="entry name" value="GAL4"/>
    <property type="match status" value="1"/>
</dbReference>
<feature type="compositionally biased region" description="Basic and acidic residues" evidence="1">
    <location>
        <begin position="248"/>
        <end position="266"/>
    </location>
</feature>
<reference evidence="3 4" key="1">
    <citation type="journal article" date="2013" name="Nat. Commun.">
        <title>The evolution and pathogenic mechanisms of the rice sheath blight pathogen.</title>
        <authorList>
            <person name="Zheng A."/>
            <person name="Lin R."/>
            <person name="Xu L."/>
            <person name="Qin P."/>
            <person name="Tang C."/>
            <person name="Ai P."/>
            <person name="Zhang D."/>
            <person name="Liu Y."/>
            <person name="Sun Z."/>
            <person name="Feng H."/>
            <person name="Wang Y."/>
            <person name="Chen Y."/>
            <person name="Liang X."/>
            <person name="Fu R."/>
            <person name="Li Q."/>
            <person name="Zhang J."/>
            <person name="Yu X."/>
            <person name="Xie Z."/>
            <person name="Ding L."/>
            <person name="Guan P."/>
            <person name="Tang J."/>
            <person name="Liang Y."/>
            <person name="Wang S."/>
            <person name="Deng Q."/>
            <person name="Li S."/>
            <person name="Zhu J."/>
            <person name="Wang L."/>
            <person name="Liu H."/>
            <person name="Li P."/>
        </authorList>
    </citation>
    <scope>NUCLEOTIDE SEQUENCE [LARGE SCALE GENOMIC DNA]</scope>
    <source>
        <strain evidence="4">AG-1 IA</strain>
    </source>
</reference>
<dbReference type="InterPro" id="IPR001138">
    <property type="entry name" value="Zn2Cys6_DnaBD"/>
</dbReference>
<accession>L8WDL5</accession>
<dbReference type="Gene3D" id="4.10.240.10">
    <property type="entry name" value="Zn(2)-C6 fungal-type DNA-binding domain"/>
    <property type="match status" value="1"/>
</dbReference>
<feature type="region of interest" description="Disordered" evidence="1">
    <location>
        <begin position="215"/>
        <end position="266"/>
    </location>
</feature>
<evidence type="ECO:0000259" key="2">
    <source>
        <dbReference type="PROSITE" id="PS50048"/>
    </source>
</evidence>
<organism evidence="3 4">
    <name type="scientific">Thanatephorus cucumeris (strain AG1-IA)</name>
    <name type="common">Rice sheath blight fungus</name>
    <name type="synonym">Rhizoctonia solani</name>
    <dbReference type="NCBI Taxonomy" id="983506"/>
    <lineage>
        <taxon>Eukaryota</taxon>
        <taxon>Fungi</taxon>
        <taxon>Dikarya</taxon>
        <taxon>Basidiomycota</taxon>
        <taxon>Agaricomycotina</taxon>
        <taxon>Agaricomycetes</taxon>
        <taxon>Cantharellales</taxon>
        <taxon>Ceratobasidiaceae</taxon>
        <taxon>Rhizoctonia</taxon>
        <taxon>Rhizoctonia solani AG-1</taxon>
    </lineage>
</organism>
<comment type="caution">
    <text evidence="3">The sequence shown here is derived from an EMBL/GenBank/DDBJ whole genome shotgun (WGS) entry which is preliminary data.</text>
</comment>
<keyword evidence="4" id="KW-1185">Reference proteome</keyword>
<feature type="compositionally biased region" description="Basic residues" evidence="1">
    <location>
        <begin position="106"/>
        <end position="121"/>
    </location>
</feature>
<dbReference type="PROSITE" id="PS00463">
    <property type="entry name" value="ZN2_CY6_FUNGAL_1"/>
    <property type="match status" value="1"/>
</dbReference>
<sequence>MAVLPATIITSLQRNKTNSILSKSFLRQTPSPNRRGSGTVPWSIPRHLIRIVVLPLLVGGTTPQAPHLHRTGDTPNNTGEPRLTTHTRITPMVLVHSSTIVPRTHPPPHPHGLHPHPHPHARLPPAPDMRHPSTAANPTTDPNLPPSAAKSTTPAPAPAPAPPAGRKGRACLACRKLKMRCVAPNEEGGPDERCQRCERAGLECVYVDRKRRGPGGVFTGQEGPNGNGTYKDSTPGFAGPENQTPVFDDGRSAKKLKTEGSPKKTK</sequence>
<evidence type="ECO:0000313" key="4">
    <source>
        <dbReference type="Proteomes" id="UP000011668"/>
    </source>
</evidence>
<proteinExistence type="predicted"/>